<evidence type="ECO:0000313" key="3">
    <source>
        <dbReference type="EMBL" id="RFU82504.1"/>
    </source>
</evidence>
<reference evidence="3 4" key="1">
    <citation type="submission" date="2018-08" db="EMBL/GenBank/DDBJ databases">
        <title>Isolation, diversity and antifungal activity of Actinobacteria from wheat.</title>
        <authorList>
            <person name="Han C."/>
        </authorList>
    </citation>
    <scope>NUCLEOTIDE SEQUENCE [LARGE SCALE GENOMIC DNA]</scope>
    <source>
        <strain evidence="3 4">NEAU-YY421</strain>
    </source>
</reference>
<dbReference type="Proteomes" id="UP000263094">
    <property type="component" value="Unassembled WGS sequence"/>
</dbReference>
<accession>A0A372LV13</accession>
<keyword evidence="1" id="KW-0472">Membrane</keyword>
<proteinExistence type="predicted"/>
<evidence type="ECO:0000313" key="4">
    <source>
        <dbReference type="Proteomes" id="UP000263094"/>
    </source>
</evidence>
<dbReference type="Pfam" id="PF10756">
    <property type="entry name" value="bPH_6"/>
    <property type="match status" value="1"/>
</dbReference>
<organism evidence="3 4">
    <name type="scientific">Streptomyces triticagri</name>
    <dbReference type="NCBI Taxonomy" id="2293568"/>
    <lineage>
        <taxon>Bacteria</taxon>
        <taxon>Bacillati</taxon>
        <taxon>Actinomycetota</taxon>
        <taxon>Actinomycetes</taxon>
        <taxon>Kitasatosporales</taxon>
        <taxon>Streptomycetaceae</taxon>
        <taxon>Streptomyces</taxon>
    </lineage>
</organism>
<keyword evidence="1" id="KW-1133">Transmembrane helix</keyword>
<feature type="domain" description="Low molecular weight protein antigen 6 PH" evidence="2">
    <location>
        <begin position="74"/>
        <end position="136"/>
    </location>
</feature>
<comment type="caution">
    <text evidence="3">The sequence shown here is derived from an EMBL/GenBank/DDBJ whole genome shotgun (WGS) entry which is preliminary data.</text>
</comment>
<protein>
    <submittedName>
        <fullName evidence="3">PH domain-containing protein</fullName>
    </submittedName>
</protein>
<gene>
    <name evidence="3" type="ORF">DY218_32705</name>
</gene>
<dbReference type="AlphaFoldDB" id="A0A372LV13"/>
<feature type="transmembrane region" description="Helical" evidence="1">
    <location>
        <begin position="15"/>
        <end position="33"/>
    </location>
</feature>
<feature type="transmembrane region" description="Helical" evidence="1">
    <location>
        <begin position="53"/>
        <end position="71"/>
    </location>
</feature>
<evidence type="ECO:0000256" key="1">
    <source>
        <dbReference type="SAM" id="Phobius"/>
    </source>
</evidence>
<sequence>MEGGRRRLRHRWRSAVWWAGCGWALLMLGVMVRMDLVGTSFEPDPPAPGLHEYASYAFAGLLAAFCARAALRGVVLRPDAVAVVGLFRTRRVRWQDVVEVELALRTGGSTSGRWRVALRLRDDTARWIPSFLHGSMHRGSEEFPPPGDRTRYGQVFHRAPPDAPRELARLHHELRLAWHARTRAAPDAG</sequence>
<dbReference type="EMBL" id="QUAK01000236">
    <property type="protein sequence ID" value="RFU82504.1"/>
    <property type="molecule type" value="Genomic_DNA"/>
</dbReference>
<evidence type="ECO:0000259" key="2">
    <source>
        <dbReference type="Pfam" id="PF10756"/>
    </source>
</evidence>
<name>A0A372LV13_9ACTN</name>
<keyword evidence="1" id="KW-0812">Transmembrane</keyword>
<keyword evidence="4" id="KW-1185">Reference proteome</keyword>
<dbReference type="InterPro" id="IPR019692">
    <property type="entry name" value="CFP-6_PH"/>
</dbReference>